<name>A0A7S0QVW1_9CHLO</name>
<dbReference type="AlphaFoldDB" id="A0A7S0QVW1"/>
<reference evidence="2" key="1">
    <citation type="submission" date="2021-01" db="EMBL/GenBank/DDBJ databases">
        <authorList>
            <person name="Corre E."/>
            <person name="Pelletier E."/>
            <person name="Niang G."/>
            <person name="Scheremetjew M."/>
            <person name="Finn R."/>
            <person name="Kale V."/>
            <person name="Holt S."/>
            <person name="Cochrane G."/>
            <person name="Meng A."/>
            <person name="Brown T."/>
            <person name="Cohen L."/>
        </authorList>
    </citation>
    <scope>NUCLEOTIDE SEQUENCE</scope>
    <source>
        <strain evidence="2">CCMP722</strain>
    </source>
</reference>
<organism evidence="2">
    <name type="scientific">Pyramimonas obovata</name>
    <dbReference type="NCBI Taxonomy" id="1411642"/>
    <lineage>
        <taxon>Eukaryota</taxon>
        <taxon>Viridiplantae</taxon>
        <taxon>Chlorophyta</taxon>
        <taxon>Pyramimonadophyceae</taxon>
        <taxon>Pyramimonadales</taxon>
        <taxon>Pyramimonadaceae</taxon>
        <taxon>Pyramimonas</taxon>
        <taxon>Pyramimonas incertae sedis</taxon>
    </lineage>
</organism>
<sequence length="296" mass="33760">MEVLAPHDEGEQLYARLLLRSRSSSTSSRLSELSDGPSRCGEECGLEDLPDALLAKVMSHLPGTALARMCVQNRRCRDIAGEPGFWKRVCLSQWPDRRPALYNGDWKDMYRQRVGLPTTFISLLDRVHVLHHLQKAPDNTYDVLEQVMQCLFSVGLLCANEPSLRTHVEFLALCADLQCWVRSEVDGGTAADHMALRSYLRTTRAYLNEYDFWTGRFIHWPNVPWRRSAIAYLFEMVNTPSKAIELADLHSDEFKELDDAISSAAEEADLTVAPPLGMPQSHWWYFLTPNYLPSRC</sequence>
<dbReference type="EMBL" id="HBFA01014155">
    <property type="protein sequence ID" value="CAD8662909.1"/>
    <property type="molecule type" value="Transcribed_RNA"/>
</dbReference>
<dbReference type="InterPro" id="IPR001810">
    <property type="entry name" value="F-box_dom"/>
</dbReference>
<gene>
    <name evidence="2" type="ORF">POBO1169_LOCUS7336</name>
</gene>
<dbReference type="InterPro" id="IPR036047">
    <property type="entry name" value="F-box-like_dom_sf"/>
</dbReference>
<feature type="domain" description="F-box" evidence="1">
    <location>
        <begin position="43"/>
        <end position="89"/>
    </location>
</feature>
<evidence type="ECO:0000259" key="1">
    <source>
        <dbReference type="PROSITE" id="PS50181"/>
    </source>
</evidence>
<dbReference type="Pfam" id="PF12937">
    <property type="entry name" value="F-box-like"/>
    <property type="match status" value="1"/>
</dbReference>
<proteinExistence type="predicted"/>
<evidence type="ECO:0000313" key="2">
    <source>
        <dbReference type="EMBL" id="CAD8662909.1"/>
    </source>
</evidence>
<dbReference type="PROSITE" id="PS50181">
    <property type="entry name" value="FBOX"/>
    <property type="match status" value="1"/>
</dbReference>
<dbReference type="SUPFAM" id="SSF81383">
    <property type="entry name" value="F-box domain"/>
    <property type="match status" value="1"/>
</dbReference>
<protein>
    <recommendedName>
        <fullName evidence="1">F-box domain-containing protein</fullName>
    </recommendedName>
</protein>
<dbReference type="Gene3D" id="1.20.1280.50">
    <property type="match status" value="1"/>
</dbReference>
<accession>A0A7S0QVW1</accession>